<feature type="compositionally biased region" description="Basic and acidic residues" evidence="1">
    <location>
        <begin position="1"/>
        <end position="15"/>
    </location>
</feature>
<gene>
    <name evidence="3" type="ORF">CVLEPA_LOCUS11676</name>
</gene>
<evidence type="ECO:0000313" key="4">
    <source>
        <dbReference type="Proteomes" id="UP001642483"/>
    </source>
</evidence>
<reference evidence="3 4" key="1">
    <citation type="submission" date="2024-02" db="EMBL/GenBank/DDBJ databases">
        <authorList>
            <person name="Daric V."/>
            <person name="Darras S."/>
        </authorList>
    </citation>
    <scope>NUCLEOTIDE SEQUENCE [LARGE SCALE GENOMIC DNA]</scope>
</reference>
<evidence type="ECO:0000256" key="1">
    <source>
        <dbReference type="SAM" id="MobiDB-lite"/>
    </source>
</evidence>
<dbReference type="Proteomes" id="UP001642483">
    <property type="component" value="Unassembled WGS sequence"/>
</dbReference>
<comment type="caution">
    <text evidence="3">The sequence shown here is derived from an EMBL/GenBank/DDBJ whole genome shotgun (WGS) entry which is preliminary data.</text>
</comment>
<keyword evidence="2" id="KW-1133">Transmembrane helix</keyword>
<proteinExistence type="predicted"/>
<name>A0ABP0FSC7_CLALP</name>
<evidence type="ECO:0000256" key="2">
    <source>
        <dbReference type="SAM" id="Phobius"/>
    </source>
</evidence>
<sequence>MSNGKPDRVSLDRLKPSYTIDIDAPLPSSSSHQQNFSLQTQHPSPQSLPSTSARQQTIPPTVTASDSINSPAVIKTSPTGRKIIPPKRFSDYKHNMFFCLLLTCFFLFTSAAQVNLHLDSQQLLLCQRSHSLGLYTFDDDIHCQKQTPFSIHNCSATVFAPDLHLQKIPATVCTSQITSWSTIFFFFGSYQKSANTFDAHPPYKQECSSWNETKVSSHGPLILSNPAGYSTRNGVQYKFAWPTSASGTVTNDFLFHTTIYYNYVTDTMTSSLGSLASCSIKRGYCLTGNRMFIWRVPSHINCPPTKPLGSHKMILHYNSTSLYRVSLPDLGISVHHWRICSTRAKSCYGNHIHCDNNTLSFAITNVQRSTNSLFFVLTCQGVYLLKRHTLNSRDFLQPLTRNRTTLFRKFSLLSTKRTSSYIVNSRS</sequence>
<keyword evidence="2" id="KW-0812">Transmembrane</keyword>
<protein>
    <submittedName>
        <fullName evidence="3">Uncharacterized protein</fullName>
    </submittedName>
</protein>
<feature type="region of interest" description="Disordered" evidence="1">
    <location>
        <begin position="1"/>
        <end position="79"/>
    </location>
</feature>
<accession>A0ABP0FSC7</accession>
<evidence type="ECO:0000313" key="3">
    <source>
        <dbReference type="EMBL" id="CAK8681480.1"/>
    </source>
</evidence>
<feature type="transmembrane region" description="Helical" evidence="2">
    <location>
        <begin position="97"/>
        <end position="118"/>
    </location>
</feature>
<organism evidence="3 4">
    <name type="scientific">Clavelina lepadiformis</name>
    <name type="common">Light-bulb sea squirt</name>
    <name type="synonym">Ascidia lepadiformis</name>
    <dbReference type="NCBI Taxonomy" id="159417"/>
    <lineage>
        <taxon>Eukaryota</taxon>
        <taxon>Metazoa</taxon>
        <taxon>Chordata</taxon>
        <taxon>Tunicata</taxon>
        <taxon>Ascidiacea</taxon>
        <taxon>Aplousobranchia</taxon>
        <taxon>Clavelinidae</taxon>
        <taxon>Clavelina</taxon>
    </lineage>
</organism>
<keyword evidence="4" id="KW-1185">Reference proteome</keyword>
<feature type="compositionally biased region" description="Polar residues" evidence="1">
    <location>
        <begin position="27"/>
        <end position="70"/>
    </location>
</feature>
<dbReference type="EMBL" id="CAWYQH010000079">
    <property type="protein sequence ID" value="CAK8681480.1"/>
    <property type="molecule type" value="Genomic_DNA"/>
</dbReference>
<keyword evidence="2" id="KW-0472">Membrane</keyword>